<reference evidence="11" key="1">
    <citation type="submission" date="2014-07" db="EMBL/GenBank/DDBJ databases">
        <authorList>
            <person name="Urmite Genomes Urmite Genomes"/>
        </authorList>
    </citation>
    <scope>NUCLEOTIDE SEQUENCE</scope>
    <source>
        <strain evidence="11">11W110_air</strain>
    </source>
</reference>
<dbReference type="NCBIfam" id="TIGR02085">
    <property type="entry name" value="meth_trns_rumB"/>
    <property type="match status" value="1"/>
</dbReference>
<feature type="binding site" evidence="9">
    <location>
        <position position="261"/>
    </location>
    <ligand>
        <name>S-adenosyl-L-methionine</name>
        <dbReference type="ChEBI" id="CHEBI:59789"/>
    </ligand>
</feature>
<keyword evidence="2" id="KW-0698">rRNA processing</keyword>
<dbReference type="InterPro" id="IPR030390">
    <property type="entry name" value="MeTrfase_TrmA_AS"/>
</dbReference>
<feature type="active site" description="Nucleophile" evidence="9">
    <location>
        <position position="333"/>
    </location>
</feature>
<dbReference type="PROSITE" id="PS01230">
    <property type="entry name" value="TRMA_1"/>
    <property type="match status" value="1"/>
</dbReference>
<evidence type="ECO:0000256" key="10">
    <source>
        <dbReference type="PROSITE-ProRule" id="PRU10015"/>
    </source>
</evidence>
<evidence type="ECO:0000256" key="4">
    <source>
        <dbReference type="ARBA" id="ARBA00022679"/>
    </source>
</evidence>
<dbReference type="Gene3D" id="3.40.50.150">
    <property type="entry name" value="Vaccinia Virus protein VP39"/>
    <property type="match status" value="1"/>
</dbReference>
<evidence type="ECO:0000313" key="11">
    <source>
        <dbReference type="EMBL" id="CEA09630.1"/>
    </source>
</evidence>
<dbReference type="GO" id="GO:0070475">
    <property type="term" value="P:rRNA base methylation"/>
    <property type="evidence" value="ECO:0007669"/>
    <property type="project" value="TreeGrafter"/>
</dbReference>
<feature type="binding site" evidence="9">
    <location>
        <position position="306"/>
    </location>
    <ligand>
        <name>S-adenosyl-L-methionine</name>
        <dbReference type="ChEBI" id="CHEBI:59789"/>
    </ligand>
</feature>
<sequence>MECSYYDAGRCRSCTLMGTPYPAQLGGKQAHCTKLLADYSDLEWLPPLASPESGFRNKAKMVVSGTLRRPNIGILDADGHGIDLRRCGICSPGLTAAFPILSHFIRIARLVPYDVAARTGELKYLLLTESPDGELMVRFVLRSDKLLPNVREHLPGLRERLPQLAVASVNLHPEHKAVTEGETEILLTEQATLRMGINGLDLFLRPQGFFQTNTEVAAALYRQGREWVDEVAPASVWDLYCGVGGFALSVADGVRDVTGIEISAEAITAAETSRDRAGLSRVRFAAGDATAFALDSGQAPELVIVNPPRRGIGAELAGWLENSDVRHVVYSSCNAVSLAKDLARMPSLAPVRARVMDMFPQSTHYEAMVLLERR</sequence>
<evidence type="ECO:0000256" key="1">
    <source>
        <dbReference type="ARBA" id="ARBA00022485"/>
    </source>
</evidence>
<feature type="binding site" evidence="9">
    <location>
        <position position="240"/>
    </location>
    <ligand>
        <name>S-adenosyl-L-methionine</name>
        <dbReference type="ChEBI" id="CHEBI:59789"/>
    </ligand>
</feature>
<evidence type="ECO:0000256" key="7">
    <source>
        <dbReference type="ARBA" id="ARBA00023004"/>
    </source>
</evidence>
<dbReference type="InterPro" id="IPR029063">
    <property type="entry name" value="SAM-dependent_MTases_sf"/>
</dbReference>
<comment type="similarity">
    <text evidence="9">Belongs to the class I-like SAM-binding methyltransferase superfamily. RNA M5U methyltransferase family.</text>
</comment>
<dbReference type="CDD" id="cd02440">
    <property type="entry name" value="AdoMet_MTases"/>
    <property type="match status" value="1"/>
</dbReference>
<keyword evidence="3 9" id="KW-0489">Methyltransferase</keyword>
<keyword evidence="6" id="KW-0479">Metal-binding</keyword>
<dbReference type="InterPro" id="IPR010280">
    <property type="entry name" value="U5_MeTrfase_fam"/>
</dbReference>
<dbReference type="PANTHER" id="PTHR11061">
    <property type="entry name" value="RNA M5U METHYLTRANSFERASE"/>
    <property type="match status" value="1"/>
</dbReference>
<dbReference type="InterPro" id="IPR011825">
    <property type="entry name" value="23SrRNA_MeTrfase_RlmC"/>
</dbReference>
<dbReference type="Gene3D" id="2.40.50.1070">
    <property type="match status" value="1"/>
</dbReference>
<name>A0A078MTI5_9MICC</name>
<dbReference type="GO" id="GO:0046872">
    <property type="term" value="F:metal ion binding"/>
    <property type="evidence" value="ECO:0007669"/>
    <property type="project" value="UniProtKB-KW"/>
</dbReference>
<evidence type="ECO:0000256" key="5">
    <source>
        <dbReference type="ARBA" id="ARBA00022691"/>
    </source>
</evidence>
<dbReference type="GO" id="GO:0051539">
    <property type="term" value="F:4 iron, 4 sulfur cluster binding"/>
    <property type="evidence" value="ECO:0007669"/>
    <property type="project" value="UniProtKB-KW"/>
</dbReference>
<feature type="binding site" evidence="9">
    <location>
        <position position="211"/>
    </location>
    <ligand>
        <name>S-adenosyl-L-methionine</name>
        <dbReference type="ChEBI" id="CHEBI:59789"/>
    </ligand>
</feature>
<dbReference type="Pfam" id="PF05958">
    <property type="entry name" value="tRNA_U5-meth_tr"/>
    <property type="match status" value="1"/>
</dbReference>
<evidence type="ECO:0000256" key="2">
    <source>
        <dbReference type="ARBA" id="ARBA00022552"/>
    </source>
</evidence>
<dbReference type="PROSITE" id="PS01231">
    <property type="entry name" value="TRMA_2"/>
    <property type="match status" value="1"/>
</dbReference>
<keyword evidence="8" id="KW-0411">Iron-sulfur</keyword>
<dbReference type="PROSITE" id="PS51687">
    <property type="entry name" value="SAM_MT_RNA_M5U"/>
    <property type="match status" value="1"/>
</dbReference>
<proteinExistence type="inferred from homology"/>
<protein>
    <submittedName>
        <fullName evidence="11">23S rRNA (Uracil(747)-C(5))-methyltransferase RlmC</fullName>
    </submittedName>
</protein>
<dbReference type="EMBL" id="LN483072">
    <property type="protein sequence ID" value="CEA09630.1"/>
    <property type="molecule type" value="Genomic_DNA"/>
</dbReference>
<dbReference type="GO" id="GO:0070041">
    <property type="term" value="F:rRNA (uridine-C5-)-methyltransferase activity"/>
    <property type="evidence" value="ECO:0007669"/>
    <property type="project" value="TreeGrafter"/>
</dbReference>
<dbReference type="InterPro" id="IPR030391">
    <property type="entry name" value="MeTrfase_TrmA_CS"/>
</dbReference>
<dbReference type="AlphaFoldDB" id="A0A078MTI5"/>
<evidence type="ECO:0000256" key="9">
    <source>
        <dbReference type="PROSITE-ProRule" id="PRU01024"/>
    </source>
</evidence>
<gene>
    <name evidence="11" type="primary">rlmC</name>
    <name evidence="11" type="ORF">BN1051_03002</name>
</gene>
<dbReference type="SUPFAM" id="SSF53335">
    <property type="entry name" value="S-adenosyl-L-methionine-dependent methyltransferases"/>
    <property type="match status" value="1"/>
</dbReference>
<keyword evidence="7" id="KW-0408">Iron</keyword>
<accession>A0A078MTI5</accession>
<dbReference type="NCBIfam" id="NF002909">
    <property type="entry name" value="PRK03522.2-1"/>
    <property type="match status" value="1"/>
</dbReference>
<dbReference type="PANTHER" id="PTHR11061:SF30">
    <property type="entry name" value="TRNA (URACIL(54)-C(5))-METHYLTRANSFERASE"/>
    <property type="match status" value="1"/>
</dbReference>
<feature type="active site" evidence="10">
    <location>
        <position position="333"/>
    </location>
</feature>
<organism evidence="11">
    <name type="scientific">Arthrobacter saudimassiliensis</name>
    <dbReference type="NCBI Taxonomy" id="1461584"/>
    <lineage>
        <taxon>Bacteria</taxon>
        <taxon>Bacillati</taxon>
        <taxon>Actinomycetota</taxon>
        <taxon>Actinomycetes</taxon>
        <taxon>Micrococcales</taxon>
        <taxon>Micrococcaceae</taxon>
        <taxon>Arthrobacter</taxon>
    </lineage>
</organism>
<keyword evidence="1" id="KW-0004">4Fe-4S</keyword>
<evidence type="ECO:0000256" key="3">
    <source>
        <dbReference type="ARBA" id="ARBA00022603"/>
    </source>
</evidence>
<dbReference type="PATRIC" id="fig|1461584.3.peg.2978"/>
<keyword evidence="4 9" id="KW-0808">Transferase</keyword>
<keyword evidence="5 9" id="KW-0949">S-adenosyl-L-methionine</keyword>
<evidence type="ECO:0000256" key="6">
    <source>
        <dbReference type="ARBA" id="ARBA00022723"/>
    </source>
</evidence>
<evidence type="ECO:0000256" key="8">
    <source>
        <dbReference type="ARBA" id="ARBA00023014"/>
    </source>
</evidence>